<evidence type="ECO:0000259" key="2">
    <source>
        <dbReference type="Pfam" id="PF18984"/>
    </source>
</evidence>
<dbReference type="PATRIC" id="fig|796944.3.peg.1499"/>
<name>G9WV43_9FIRM</name>
<evidence type="ECO:0000313" key="3">
    <source>
        <dbReference type="EMBL" id="EHL11444.1"/>
    </source>
</evidence>
<comment type="caution">
    <text evidence="3">The sequence shown here is derived from an EMBL/GenBank/DDBJ whole genome shotgun (WGS) entry which is preliminary data.</text>
</comment>
<keyword evidence="4" id="KW-1185">Reference proteome</keyword>
<dbReference type="EMBL" id="AFZD01000017">
    <property type="protein sequence ID" value="EHL11444.1"/>
    <property type="molecule type" value="Genomic_DNA"/>
</dbReference>
<accession>G9WV43</accession>
<dbReference type="Pfam" id="PF18983">
    <property type="entry name" value="DUF5717"/>
    <property type="match status" value="1"/>
</dbReference>
<organism evidence="3 4">
    <name type="scientific">Oribacterium asaccharolyticum ACB7</name>
    <dbReference type="NCBI Taxonomy" id="796944"/>
    <lineage>
        <taxon>Bacteria</taxon>
        <taxon>Bacillati</taxon>
        <taxon>Bacillota</taxon>
        <taxon>Clostridia</taxon>
        <taxon>Lachnospirales</taxon>
        <taxon>Lachnospiraceae</taxon>
        <taxon>Oribacterium</taxon>
    </lineage>
</organism>
<feature type="domain" description="DUF5717" evidence="2">
    <location>
        <begin position="240"/>
        <end position="583"/>
    </location>
</feature>
<evidence type="ECO:0000313" key="4">
    <source>
        <dbReference type="Proteomes" id="UP000003527"/>
    </source>
</evidence>
<feature type="domain" description="DUF5717" evidence="2">
    <location>
        <begin position="23"/>
        <end position="206"/>
    </location>
</feature>
<gene>
    <name evidence="3" type="ORF">HMPREF9624_00777</name>
</gene>
<dbReference type="Proteomes" id="UP000003527">
    <property type="component" value="Unassembled WGS sequence"/>
</dbReference>
<sequence>MEKSVFLERSSCAKIEPYGVFAMREKINKLARGIVDQERPSTHFSEERIEGKISLLESKTFEIFIQSLNAVPMRGLVYCEAPYISLHKNAFGGVRTKVSFTVNTEGMEEESELRGELSFVYLGGEKQIPYHFILEKSPSAKQLKEIRHFEDLQKLMEADKKAATRIFDYRDFLSAPIMQSAKAVKLYELLKPCGNRALALEEFLAYFSYRPKNGINRKGLLSSSKRKEEKKLEFPEGLSLEEKISLCIRRGERGEEAFELYKRGVEENIKLTNLYENLLYSMKKGYKEELPRAVYLYFSYEYRVEEGLASALYYNILQNFPENSEIYLRFARQMQDFAVESMLAGKMDEELALLYQKLILPDMVDEKMAELLPKLLRSYKVVVEDSEMEKLILSHPALKGEEVYSLKEGEAYVPMPYKDMILLFQDGMGNRYTRVNHRKTKVFEGEELEKRMERFSEYTPVFLLQKALQLEKEGIKTEEELECMERAFDNSAFSNSFRMEILSQILAYHRQEKQSEFPEESLRFLHHIPTKGMKKKEKEDYLAALLYRREMDRALMFYKEYPYLHIEKELLPAFSDSAIDRGEEELSLYLSHLAFRAERISDKGLSYLLEEWNGSSKEMYAVLKTAEQRREEKGGIDASRLLNMAERLLAQCLFTEKMREAEEAFHLYRKFSGRESLLIRAFLSNYAASIFLYQKRELPDFTALLYEEVRGESYKERVPLLYLLALSYSFSKRESLTEDERELLNSIVPILLEKNLVFSYTKSLAKFVPLPGEVLEKTVVEYHGKAEEKPYFSVRAEGEKEFHREELQHSYHGIYTASFLLFPGEKMEYRFTLGKEDKLLYESVLKKEEGMMMEGEDVYTALCKMSRLLMEEKVEELLPLMEDYEEKELSIARVLKD</sequence>
<dbReference type="AlphaFoldDB" id="G9WV43"/>
<proteinExistence type="predicted"/>
<evidence type="ECO:0000259" key="1">
    <source>
        <dbReference type="Pfam" id="PF18983"/>
    </source>
</evidence>
<reference evidence="3 4" key="1">
    <citation type="submission" date="2011-08" db="EMBL/GenBank/DDBJ databases">
        <title>The Genome Sequence of Oribacterium sp. ACB7.</title>
        <authorList>
            <consortium name="The Broad Institute Genome Sequencing Platform"/>
            <person name="Earl A."/>
            <person name="Ward D."/>
            <person name="Feldgarden M."/>
            <person name="Gevers D."/>
            <person name="Sizova M."/>
            <person name="Hazen A."/>
            <person name="Epstein S."/>
            <person name="Young S.K."/>
            <person name="Zeng Q."/>
            <person name="Gargeya S."/>
            <person name="Fitzgerald M."/>
            <person name="Haas B."/>
            <person name="Abouelleil A."/>
            <person name="Alvarado L."/>
            <person name="Arachchi H.M."/>
            <person name="Berlin A."/>
            <person name="Brown A."/>
            <person name="Chapman S.B."/>
            <person name="Chen Z."/>
            <person name="Dunbar C."/>
            <person name="Freedman E."/>
            <person name="Gearin G."/>
            <person name="Gellesch M."/>
            <person name="Goldberg J."/>
            <person name="Griggs A."/>
            <person name="Gujja S."/>
            <person name="Heiman D."/>
            <person name="Howarth C."/>
            <person name="Larson L."/>
            <person name="Lui A."/>
            <person name="MacDonald P.J.P."/>
            <person name="Montmayeur A."/>
            <person name="Murphy C."/>
            <person name="Neiman D."/>
            <person name="Pearson M."/>
            <person name="Priest M."/>
            <person name="Roberts A."/>
            <person name="Saif S."/>
            <person name="Shea T."/>
            <person name="Shenoy N."/>
            <person name="Sisk P."/>
            <person name="Stolte C."/>
            <person name="Sykes S."/>
            <person name="Wortman J."/>
            <person name="Nusbaum C."/>
            <person name="Birren B."/>
        </authorList>
    </citation>
    <scope>NUCLEOTIDE SEQUENCE [LARGE SCALE GENOMIC DNA]</scope>
    <source>
        <strain evidence="3 4">ACB7</strain>
    </source>
</reference>
<dbReference type="InterPro" id="IPR043775">
    <property type="entry name" value="DUF5717_N"/>
</dbReference>
<dbReference type="HOGENOM" id="CLU_007782_1_0_9"/>
<dbReference type="InterPro" id="IPR043774">
    <property type="entry name" value="DUF5717_C"/>
</dbReference>
<feature type="domain" description="DUF5717" evidence="1">
    <location>
        <begin position="588"/>
        <end position="891"/>
    </location>
</feature>
<evidence type="ECO:0008006" key="5">
    <source>
        <dbReference type="Google" id="ProtNLM"/>
    </source>
</evidence>
<protein>
    <recommendedName>
        <fullName evidence="5">DUF5717 domain-containing protein</fullName>
    </recommendedName>
</protein>
<dbReference type="Pfam" id="PF18984">
    <property type="entry name" value="DUF5717_N"/>
    <property type="match status" value="2"/>
</dbReference>